<feature type="coiled-coil region" evidence="1">
    <location>
        <begin position="60"/>
        <end position="87"/>
    </location>
</feature>
<name>A0A2S3U721_LACPN</name>
<gene>
    <name evidence="2" type="ORF">S101258_01391</name>
</gene>
<reference evidence="2 3" key="1">
    <citation type="submission" date="2017-06" db="EMBL/GenBank/DDBJ databases">
        <title>Genome sequence of Lactobacillus plantarum subsp. plantarum strain SRCM101258.</title>
        <authorList>
            <person name="Cho S.H."/>
        </authorList>
    </citation>
    <scope>NUCLEOTIDE SEQUENCE [LARGE SCALE GENOMIC DNA]</scope>
    <source>
        <strain evidence="2 3">SRCM101258</strain>
    </source>
</reference>
<dbReference type="Proteomes" id="UP000236990">
    <property type="component" value="Unassembled WGS sequence"/>
</dbReference>
<dbReference type="Gene3D" id="1.10.287.1490">
    <property type="match status" value="1"/>
</dbReference>
<feature type="coiled-coil region" evidence="1">
    <location>
        <begin position="165"/>
        <end position="192"/>
    </location>
</feature>
<accession>A0A2S3U721</accession>
<dbReference type="SUPFAM" id="SSF57997">
    <property type="entry name" value="Tropomyosin"/>
    <property type="match status" value="1"/>
</dbReference>
<dbReference type="AlphaFoldDB" id="A0A2S3U721"/>
<evidence type="ECO:0000256" key="1">
    <source>
        <dbReference type="SAM" id="Coils"/>
    </source>
</evidence>
<sequence>MAKKVVGREMTSKVGLDSAEAVKSLKQLTAEVKANTSGWKAQETALKSAGEYQKAAAARVDGLAKSMEMQKSKIDELKSRQSGLNRDTKDGALEYTKLTDEINKASRSYDSMGGQLDRAKNRLQYYNSGLADLQKGYKQSTALSKSYVERLEAEGKQEDANKARLSGLKQAYSNIEAQYKAQSDELDKIRKASGDTSDAYKRQQVRVNETATAMAKAKTSQNELLKSMEKEPHAFMHGVRSKLDSIDDKAKKTSHLFGTILGAHLVANGITSAFTAITSHINEAISAGMTYEKEQQKMTATWTTLTGTVTKSDAMVKTINELSVKTGQAVDVVNELEQGFYHLHSNKRESDELTKSMLNMSDAVGLDKQQIQAVTQDMVNGLSRGKANAGMLKTKLASIFRCSVEQLAKYESGLKKTGDTAASTGKGAAKAVSAYNKKMTLMFEGMHYGTNNSLSDLEKYRQKGIISAQQFTVFSKQIASGHKVTNAEIKQAIKVNSQYAAQQETNAKRLTKVAR</sequence>
<comment type="caution">
    <text evidence="2">The sequence shown here is derived from an EMBL/GenBank/DDBJ whole genome shotgun (WGS) entry which is preliminary data.</text>
</comment>
<evidence type="ECO:0000313" key="2">
    <source>
        <dbReference type="EMBL" id="POD85185.1"/>
    </source>
</evidence>
<evidence type="ECO:0008006" key="4">
    <source>
        <dbReference type="Google" id="ProtNLM"/>
    </source>
</evidence>
<evidence type="ECO:0000313" key="3">
    <source>
        <dbReference type="Proteomes" id="UP000236990"/>
    </source>
</evidence>
<keyword evidence="1" id="KW-0175">Coiled coil</keyword>
<proteinExistence type="predicted"/>
<protein>
    <recommendedName>
        <fullName evidence="4">Phage tail tape measure protein</fullName>
    </recommendedName>
</protein>
<organism evidence="2 3">
    <name type="scientific">Lactiplantibacillus plantarum subsp. plantarum</name>
    <dbReference type="NCBI Taxonomy" id="337330"/>
    <lineage>
        <taxon>Bacteria</taxon>
        <taxon>Bacillati</taxon>
        <taxon>Bacillota</taxon>
        <taxon>Bacilli</taxon>
        <taxon>Lactobacillales</taxon>
        <taxon>Lactobacillaceae</taxon>
        <taxon>Lactiplantibacillus</taxon>
    </lineage>
</organism>
<dbReference type="EMBL" id="NKCZ01000096">
    <property type="protein sequence ID" value="POD85185.1"/>
    <property type="molecule type" value="Genomic_DNA"/>
</dbReference>